<sequence>MNPHHNRLLGILGFPIAHSDLVYAITEHGAQFSVVSGNIWNSMIAPITLIEYCQICGSSRRPISFRERSASAATREQQWQRLHSRYPPREEFKSRGEYRSDVWNYETKGYDLMSKQRGTLEQLEGGSSRETARSLGLLVDQHSSEGFLANLGPFVTPPTMEKEYLEVLELSQLQHLPEFLEVSTLHGEKLRLHASLEVPSLHKGLISQGWPISFSPF</sequence>
<organism evidence="1 2">
    <name type="scientific">Riccia sorocarpa</name>
    <dbReference type="NCBI Taxonomy" id="122646"/>
    <lineage>
        <taxon>Eukaryota</taxon>
        <taxon>Viridiplantae</taxon>
        <taxon>Streptophyta</taxon>
        <taxon>Embryophyta</taxon>
        <taxon>Marchantiophyta</taxon>
        <taxon>Marchantiopsida</taxon>
        <taxon>Marchantiidae</taxon>
        <taxon>Marchantiales</taxon>
        <taxon>Ricciaceae</taxon>
        <taxon>Riccia</taxon>
    </lineage>
</organism>
<dbReference type="EMBL" id="JBJQOH010000001">
    <property type="protein sequence ID" value="KAL3699455.1"/>
    <property type="molecule type" value="Genomic_DNA"/>
</dbReference>
<evidence type="ECO:0000313" key="1">
    <source>
        <dbReference type="EMBL" id="KAL3699455.1"/>
    </source>
</evidence>
<keyword evidence="2" id="KW-1185">Reference proteome</keyword>
<comment type="caution">
    <text evidence="1">The sequence shown here is derived from an EMBL/GenBank/DDBJ whole genome shotgun (WGS) entry which is preliminary data.</text>
</comment>
<evidence type="ECO:0000313" key="2">
    <source>
        <dbReference type="Proteomes" id="UP001633002"/>
    </source>
</evidence>
<protein>
    <submittedName>
        <fullName evidence="1">Uncharacterized protein</fullName>
    </submittedName>
</protein>
<name>A0ABD3IAP6_9MARC</name>
<dbReference type="Proteomes" id="UP001633002">
    <property type="component" value="Unassembled WGS sequence"/>
</dbReference>
<dbReference type="AlphaFoldDB" id="A0ABD3IAP6"/>
<accession>A0ABD3IAP6</accession>
<reference evidence="1 2" key="1">
    <citation type="submission" date="2024-09" db="EMBL/GenBank/DDBJ databases">
        <title>Chromosome-scale assembly of Riccia sorocarpa.</title>
        <authorList>
            <person name="Paukszto L."/>
        </authorList>
    </citation>
    <scope>NUCLEOTIDE SEQUENCE [LARGE SCALE GENOMIC DNA]</scope>
    <source>
        <strain evidence="1">LP-2024</strain>
        <tissue evidence="1">Aerial parts of the thallus</tissue>
    </source>
</reference>
<gene>
    <name evidence="1" type="ORF">R1sor_017477</name>
</gene>
<proteinExistence type="predicted"/>